<keyword evidence="7 12" id="KW-0143">Chaperone</keyword>
<dbReference type="SUPFAM" id="SSF109998">
    <property type="entry name" value="Triger factor/SurA peptide-binding domain-like"/>
    <property type="match status" value="1"/>
</dbReference>
<dbReference type="NCBIfam" id="TIGR00115">
    <property type="entry name" value="tig"/>
    <property type="match status" value="1"/>
</dbReference>
<dbReference type="FunFam" id="3.10.50.40:FF:000001">
    <property type="entry name" value="Trigger factor"/>
    <property type="match status" value="1"/>
</dbReference>
<feature type="compositionally biased region" description="Basic and acidic residues" evidence="15">
    <location>
        <begin position="424"/>
        <end position="436"/>
    </location>
</feature>
<dbReference type="GO" id="GO:0043335">
    <property type="term" value="P:protein unfolding"/>
    <property type="evidence" value="ECO:0007669"/>
    <property type="project" value="TreeGrafter"/>
</dbReference>
<evidence type="ECO:0000313" key="18">
    <source>
        <dbReference type="Proteomes" id="UP000823915"/>
    </source>
</evidence>
<evidence type="ECO:0000256" key="11">
    <source>
        <dbReference type="ARBA" id="ARBA00029986"/>
    </source>
</evidence>
<evidence type="ECO:0000256" key="7">
    <source>
        <dbReference type="ARBA" id="ARBA00023186"/>
    </source>
</evidence>
<sequence length="472" mass="53275">MNLKATNNVEINKYELEVEVTPEEFNEAINTVYKRESKKMNIPGFRKGHAPRAFVEKYYGEEVFFEAAVDHLYRPLVMDAIEKSGLQVISLGDFKIDEIGKDKGVLCKLTVITKPEANIQGYKGIEVTKAPVTVTDEDVEQEISRVQDRNSRMVTVEDRAAENGDLVTIDFDGYVDGKQFDGGKAENYDLSLGAGQFIPGFEDQVVGHNTGDEFDVNVTFPEDYHAEELKGKPAVFKIKLHEIKKKELPTVDDEFVKDVSEFDTLEEYKNDIRDRLTKQREKAADADVENQLVEAIIDKVEATIPDEMVENEVDEIINSFAYRLQSQGLKLETYLKYTGQSTDDLRVQYKPQAERQVKVRLGLEKIAELENIQITEEETAAEFKRLAEAYGMPEESVKNLVTAEGINADLKNQKAIDLVRENAVITEKKEEAQEKKPAKKAPKKKAEEGDAPAKPKRKAAKKEEAPAEETQG</sequence>
<keyword evidence="8 12" id="KW-0413">Isomerase</keyword>
<organism evidence="17 18">
    <name type="scientific">Candidatus Acutalibacter pullistercoris</name>
    <dbReference type="NCBI Taxonomy" id="2838418"/>
    <lineage>
        <taxon>Bacteria</taxon>
        <taxon>Bacillati</taxon>
        <taxon>Bacillota</taxon>
        <taxon>Clostridia</taxon>
        <taxon>Eubacteriales</taxon>
        <taxon>Acutalibacteraceae</taxon>
        <taxon>Acutalibacter</taxon>
    </lineage>
</organism>
<dbReference type="InterPro" id="IPR046357">
    <property type="entry name" value="PPIase_dom_sf"/>
</dbReference>
<dbReference type="GO" id="GO:0044183">
    <property type="term" value="F:protein folding chaperone"/>
    <property type="evidence" value="ECO:0007669"/>
    <property type="project" value="TreeGrafter"/>
</dbReference>
<feature type="region of interest" description="Disordered" evidence="15">
    <location>
        <begin position="424"/>
        <end position="472"/>
    </location>
</feature>
<dbReference type="GO" id="GO:0005737">
    <property type="term" value="C:cytoplasm"/>
    <property type="evidence" value="ECO:0007669"/>
    <property type="project" value="UniProtKB-SubCell"/>
</dbReference>
<dbReference type="EC" id="5.2.1.8" evidence="3 12"/>
<comment type="similarity">
    <text evidence="2 12 14">Belongs to the FKBP-type PPIase family. Tig subfamily.</text>
</comment>
<evidence type="ECO:0000256" key="3">
    <source>
        <dbReference type="ARBA" id="ARBA00013194"/>
    </source>
</evidence>
<dbReference type="GO" id="GO:0015031">
    <property type="term" value="P:protein transport"/>
    <property type="evidence" value="ECO:0007669"/>
    <property type="project" value="UniProtKB-UniRule"/>
</dbReference>
<dbReference type="HAMAP" id="MF_00303">
    <property type="entry name" value="Trigger_factor_Tig"/>
    <property type="match status" value="1"/>
</dbReference>
<comment type="caution">
    <text evidence="17">The sequence shown here is derived from an EMBL/GenBank/DDBJ whole genome shotgun (WGS) entry which is preliminary data.</text>
</comment>
<protein>
    <recommendedName>
        <fullName evidence="4 12">Trigger factor</fullName>
        <shortName evidence="12">TF</shortName>
        <ecNumber evidence="3 12">5.2.1.8</ecNumber>
    </recommendedName>
    <alternativeName>
        <fullName evidence="11 12">PPIase</fullName>
    </alternativeName>
</protein>
<dbReference type="AlphaFoldDB" id="A0A9D2C2A7"/>
<dbReference type="Gene3D" id="3.10.50.40">
    <property type="match status" value="1"/>
</dbReference>
<evidence type="ECO:0000256" key="14">
    <source>
        <dbReference type="RuleBase" id="RU003914"/>
    </source>
</evidence>
<evidence type="ECO:0000256" key="2">
    <source>
        <dbReference type="ARBA" id="ARBA00005464"/>
    </source>
</evidence>
<evidence type="ECO:0000256" key="12">
    <source>
        <dbReference type="HAMAP-Rule" id="MF_00303"/>
    </source>
</evidence>
<accession>A0A9D2C2A7</accession>
<evidence type="ECO:0000256" key="8">
    <source>
        <dbReference type="ARBA" id="ARBA00023235"/>
    </source>
</evidence>
<dbReference type="PANTHER" id="PTHR30560:SF3">
    <property type="entry name" value="TRIGGER FACTOR-LIKE PROTEIN TIG, CHLOROPLASTIC"/>
    <property type="match status" value="1"/>
</dbReference>
<dbReference type="InterPro" id="IPR008881">
    <property type="entry name" value="Trigger_fac_ribosome-bd_bac"/>
</dbReference>
<dbReference type="GO" id="GO:0051083">
    <property type="term" value="P:'de novo' cotranslational protein folding"/>
    <property type="evidence" value="ECO:0007669"/>
    <property type="project" value="TreeGrafter"/>
</dbReference>
<evidence type="ECO:0000256" key="15">
    <source>
        <dbReference type="SAM" id="MobiDB-lite"/>
    </source>
</evidence>
<evidence type="ECO:0000256" key="1">
    <source>
        <dbReference type="ARBA" id="ARBA00000971"/>
    </source>
</evidence>
<dbReference type="Pfam" id="PF05697">
    <property type="entry name" value="Trigger_N"/>
    <property type="match status" value="1"/>
</dbReference>
<dbReference type="InterPro" id="IPR027304">
    <property type="entry name" value="Trigger_fact/SurA_dom_sf"/>
</dbReference>
<keyword evidence="5 12" id="KW-0132">Cell division</keyword>
<name>A0A9D2C2A7_9FIRM</name>
<evidence type="ECO:0000313" key="17">
    <source>
        <dbReference type="EMBL" id="HIY27297.1"/>
    </source>
</evidence>
<comment type="domain">
    <text evidence="12">Consists of 3 domains; the N-terminus binds the ribosome, the middle domain has PPIase activity, while the C-terminus has intrinsic chaperone activity on its own.</text>
</comment>
<dbReference type="Proteomes" id="UP000823915">
    <property type="component" value="Unassembled WGS sequence"/>
</dbReference>
<comment type="function">
    <text evidence="10 12">Involved in protein export. Acts as a chaperone by maintaining the newly synthesized protein in an open conformation. Functions as a peptidyl-prolyl cis-trans isomerase.</text>
</comment>
<reference evidence="17" key="2">
    <citation type="submission" date="2021-04" db="EMBL/GenBank/DDBJ databases">
        <authorList>
            <person name="Gilroy R."/>
        </authorList>
    </citation>
    <scope>NUCLEOTIDE SEQUENCE</scope>
    <source>
        <strain evidence="17">1282</strain>
    </source>
</reference>
<dbReference type="GO" id="GO:0043022">
    <property type="term" value="F:ribosome binding"/>
    <property type="evidence" value="ECO:0007669"/>
    <property type="project" value="TreeGrafter"/>
</dbReference>
<keyword evidence="12" id="KW-0963">Cytoplasm</keyword>
<keyword evidence="6 12" id="KW-0697">Rotamase</keyword>
<evidence type="ECO:0000256" key="4">
    <source>
        <dbReference type="ARBA" id="ARBA00016902"/>
    </source>
</evidence>
<comment type="subcellular location">
    <subcellularLocation>
        <location evidence="12">Cytoplasm</location>
    </subcellularLocation>
    <text evidence="12">About half TF is bound to the ribosome near the polypeptide exit tunnel while the other half is free in the cytoplasm.</text>
</comment>
<comment type="catalytic activity">
    <reaction evidence="1 12 13">
        <text>[protein]-peptidylproline (omega=180) = [protein]-peptidylproline (omega=0)</text>
        <dbReference type="Rhea" id="RHEA:16237"/>
        <dbReference type="Rhea" id="RHEA-COMP:10747"/>
        <dbReference type="Rhea" id="RHEA-COMP:10748"/>
        <dbReference type="ChEBI" id="CHEBI:83833"/>
        <dbReference type="ChEBI" id="CHEBI:83834"/>
        <dbReference type="EC" id="5.2.1.8"/>
    </reaction>
</comment>
<evidence type="ECO:0000256" key="5">
    <source>
        <dbReference type="ARBA" id="ARBA00022618"/>
    </source>
</evidence>
<dbReference type="Gene3D" id="1.10.3120.10">
    <property type="entry name" value="Trigger factor, C-terminal domain"/>
    <property type="match status" value="1"/>
</dbReference>
<dbReference type="InterPro" id="IPR001179">
    <property type="entry name" value="PPIase_FKBP_dom"/>
</dbReference>
<dbReference type="InterPro" id="IPR037041">
    <property type="entry name" value="Trigger_fac_C_sf"/>
</dbReference>
<dbReference type="SUPFAM" id="SSF102735">
    <property type="entry name" value="Trigger factor ribosome-binding domain"/>
    <property type="match status" value="1"/>
</dbReference>
<dbReference type="EMBL" id="DXDU01000145">
    <property type="protein sequence ID" value="HIY27297.1"/>
    <property type="molecule type" value="Genomic_DNA"/>
</dbReference>
<gene>
    <name evidence="12 17" type="primary">tig</name>
    <name evidence="17" type="ORF">H9838_09020</name>
</gene>
<dbReference type="InterPro" id="IPR005215">
    <property type="entry name" value="Trig_fac"/>
</dbReference>
<dbReference type="Pfam" id="PF05698">
    <property type="entry name" value="Trigger_C"/>
    <property type="match status" value="1"/>
</dbReference>
<proteinExistence type="inferred from homology"/>
<keyword evidence="9 12" id="KW-0131">Cell cycle</keyword>
<evidence type="ECO:0000256" key="9">
    <source>
        <dbReference type="ARBA" id="ARBA00023306"/>
    </source>
</evidence>
<evidence type="ECO:0000259" key="16">
    <source>
        <dbReference type="PROSITE" id="PS50059"/>
    </source>
</evidence>
<dbReference type="Pfam" id="PF00254">
    <property type="entry name" value="FKBP_C"/>
    <property type="match status" value="1"/>
</dbReference>
<dbReference type="PIRSF" id="PIRSF003095">
    <property type="entry name" value="Trigger_factor"/>
    <property type="match status" value="1"/>
</dbReference>
<dbReference type="SUPFAM" id="SSF54534">
    <property type="entry name" value="FKBP-like"/>
    <property type="match status" value="1"/>
</dbReference>
<dbReference type="GO" id="GO:0051301">
    <property type="term" value="P:cell division"/>
    <property type="evidence" value="ECO:0007669"/>
    <property type="project" value="UniProtKB-KW"/>
</dbReference>
<evidence type="ECO:0000256" key="10">
    <source>
        <dbReference type="ARBA" id="ARBA00024849"/>
    </source>
</evidence>
<dbReference type="InterPro" id="IPR036611">
    <property type="entry name" value="Trigger_fac_ribosome-bd_sf"/>
</dbReference>
<dbReference type="PANTHER" id="PTHR30560">
    <property type="entry name" value="TRIGGER FACTOR CHAPERONE AND PEPTIDYL-PROLYL CIS/TRANS ISOMERASE"/>
    <property type="match status" value="1"/>
</dbReference>
<dbReference type="InterPro" id="IPR008880">
    <property type="entry name" value="Trigger_fac_C"/>
</dbReference>
<evidence type="ECO:0000256" key="13">
    <source>
        <dbReference type="PROSITE-ProRule" id="PRU00277"/>
    </source>
</evidence>
<feature type="domain" description="PPIase FKBP-type" evidence="16">
    <location>
        <begin position="164"/>
        <end position="244"/>
    </location>
</feature>
<feature type="compositionally biased region" description="Basic and acidic residues" evidence="15">
    <location>
        <begin position="444"/>
        <end position="453"/>
    </location>
</feature>
<evidence type="ECO:0000256" key="6">
    <source>
        <dbReference type="ARBA" id="ARBA00023110"/>
    </source>
</evidence>
<dbReference type="GO" id="GO:0003755">
    <property type="term" value="F:peptidyl-prolyl cis-trans isomerase activity"/>
    <property type="evidence" value="ECO:0007669"/>
    <property type="project" value="UniProtKB-UniRule"/>
</dbReference>
<dbReference type="Gene3D" id="3.30.70.1050">
    <property type="entry name" value="Trigger factor ribosome-binding domain"/>
    <property type="match status" value="1"/>
</dbReference>
<reference evidence="17" key="1">
    <citation type="journal article" date="2021" name="PeerJ">
        <title>Extensive microbial diversity within the chicken gut microbiome revealed by metagenomics and culture.</title>
        <authorList>
            <person name="Gilroy R."/>
            <person name="Ravi A."/>
            <person name="Getino M."/>
            <person name="Pursley I."/>
            <person name="Horton D.L."/>
            <person name="Alikhan N.F."/>
            <person name="Baker D."/>
            <person name="Gharbi K."/>
            <person name="Hall N."/>
            <person name="Watson M."/>
            <person name="Adriaenssens E.M."/>
            <person name="Foster-Nyarko E."/>
            <person name="Jarju S."/>
            <person name="Secka A."/>
            <person name="Antonio M."/>
            <person name="Oren A."/>
            <person name="Chaudhuri R.R."/>
            <person name="La Ragione R."/>
            <person name="Hildebrand F."/>
            <person name="Pallen M.J."/>
        </authorList>
    </citation>
    <scope>NUCLEOTIDE SEQUENCE</scope>
    <source>
        <strain evidence="17">1282</strain>
    </source>
</reference>
<dbReference type="PROSITE" id="PS50059">
    <property type="entry name" value="FKBP_PPIASE"/>
    <property type="match status" value="1"/>
</dbReference>